<dbReference type="RefSeq" id="WP_120790037.1">
    <property type="nucleotide sequence ID" value="NZ_CP032624.1"/>
</dbReference>
<feature type="domain" description="AB hydrolase-1" evidence="1">
    <location>
        <begin position="54"/>
        <end position="286"/>
    </location>
</feature>
<keyword evidence="3" id="KW-1185">Reference proteome</keyword>
<dbReference type="Proteomes" id="UP000275069">
    <property type="component" value="Chromosome"/>
</dbReference>
<dbReference type="Pfam" id="PF12697">
    <property type="entry name" value="Abhydrolase_6"/>
    <property type="match status" value="1"/>
</dbReference>
<dbReference type="KEGG" id="gry:D7I44_13865"/>
<evidence type="ECO:0000259" key="1">
    <source>
        <dbReference type="Pfam" id="PF12697"/>
    </source>
</evidence>
<dbReference type="SUPFAM" id="SSF53474">
    <property type="entry name" value="alpha/beta-Hydrolases"/>
    <property type="match status" value="1"/>
</dbReference>
<dbReference type="OrthoDB" id="3211023at2"/>
<dbReference type="AlphaFoldDB" id="A0A387BUA1"/>
<dbReference type="GO" id="GO:0004806">
    <property type="term" value="F:triacylglycerol lipase activity"/>
    <property type="evidence" value="ECO:0007669"/>
    <property type="project" value="TreeGrafter"/>
</dbReference>
<sequence length="302" mass="32969">MSLPMTAEAAYGLDEVLPPIDWALAPEGTRAYRFAAPSGSLAAWDLGDPEGERVVMVPGITGSKEDFALLAPILAGQGYFVQSYDLPGQYESADAGPEGAEGWSYELFVDDMIAFLEAGSTPAHLLGFSFAGIVAQLVTVQRPELVRSLTLLATPPLTGQVFRGVRTLGWLARVPFLVRKHFVGGVMIWNVRTNFSKVTPERLAFANARLDHTRRESVDGIVGLMMTTPNLYQPLRDSAVPKLVVAGEHDLWRAKLYRRFAKRIGAAVAVYATGHSPCETTPHQLALDLVQLYRTSEKLSAR</sequence>
<dbReference type="EMBL" id="CP032624">
    <property type="protein sequence ID" value="AYG04507.1"/>
    <property type="molecule type" value="Genomic_DNA"/>
</dbReference>
<accession>A0A387BUA1</accession>
<dbReference type="InterPro" id="IPR029058">
    <property type="entry name" value="AB_hydrolase_fold"/>
</dbReference>
<proteinExistence type="predicted"/>
<dbReference type="PANTHER" id="PTHR43433">
    <property type="entry name" value="HYDROLASE, ALPHA/BETA FOLD FAMILY PROTEIN"/>
    <property type="match status" value="1"/>
</dbReference>
<reference evidence="2 3" key="1">
    <citation type="submission" date="2018-09" db="EMBL/GenBank/DDBJ databases">
        <title>Genome sequencing of strain 2DFW10M-5.</title>
        <authorList>
            <person name="Heo J."/>
            <person name="Kim S.-J."/>
            <person name="Kwon S.-W."/>
        </authorList>
    </citation>
    <scope>NUCLEOTIDE SEQUENCE [LARGE SCALE GENOMIC DNA]</scope>
    <source>
        <strain evidence="2 3">2DFW10M-5</strain>
    </source>
</reference>
<keyword evidence="2" id="KW-0378">Hydrolase</keyword>
<dbReference type="Gene3D" id="3.40.50.1820">
    <property type="entry name" value="alpha/beta hydrolase"/>
    <property type="match status" value="1"/>
</dbReference>
<evidence type="ECO:0000313" key="3">
    <source>
        <dbReference type="Proteomes" id="UP000275069"/>
    </source>
</evidence>
<dbReference type="PANTHER" id="PTHR43433:SF5">
    <property type="entry name" value="AB HYDROLASE-1 DOMAIN-CONTAINING PROTEIN"/>
    <property type="match status" value="1"/>
</dbReference>
<protein>
    <submittedName>
        <fullName evidence="2">Alpha/beta hydrolase</fullName>
    </submittedName>
</protein>
<dbReference type="GO" id="GO:0046503">
    <property type="term" value="P:glycerolipid catabolic process"/>
    <property type="evidence" value="ECO:0007669"/>
    <property type="project" value="TreeGrafter"/>
</dbReference>
<gene>
    <name evidence="2" type="ORF">D7I44_13865</name>
</gene>
<dbReference type="InterPro" id="IPR050471">
    <property type="entry name" value="AB_hydrolase"/>
</dbReference>
<evidence type="ECO:0000313" key="2">
    <source>
        <dbReference type="EMBL" id="AYG04507.1"/>
    </source>
</evidence>
<dbReference type="InterPro" id="IPR000073">
    <property type="entry name" value="AB_hydrolase_1"/>
</dbReference>
<organism evidence="2 3">
    <name type="scientific">Gryllotalpicola protaetiae</name>
    <dbReference type="NCBI Taxonomy" id="2419771"/>
    <lineage>
        <taxon>Bacteria</taxon>
        <taxon>Bacillati</taxon>
        <taxon>Actinomycetota</taxon>
        <taxon>Actinomycetes</taxon>
        <taxon>Micrococcales</taxon>
        <taxon>Microbacteriaceae</taxon>
        <taxon>Gryllotalpicola</taxon>
    </lineage>
</organism>
<name>A0A387BUA1_9MICO</name>